<evidence type="ECO:0000256" key="8">
    <source>
        <dbReference type="RuleBase" id="RU364043"/>
    </source>
</evidence>
<dbReference type="EMBL" id="JAKIKT010000003">
    <property type="protein sequence ID" value="MCL2914230.1"/>
    <property type="molecule type" value="Genomic_DNA"/>
</dbReference>
<organism evidence="10 11">
    <name type="scientific">Shewanella corallii</name>
    <dbReference type="NCBI Taxonomy" id="560080"/>
    <lineage>
        <taxon>Bacteria</taxon>
        <taxon>Pseudomonadati</taxon>
        <taxon>Pseudomonadota</taxon>
        <taxon>Gammaproteobacteria</taxon>
        <taxon>Alteromonadales</taxon>
        <taxon>Shewanellaceae</taxon>
        <taxon>Shewanella</taxon>
    </lineage>
</organism>
<dbReference type="InterPro" id="IPR015797">
    <property type="entry name" value="NUDIX_hydrolase-like_dom_sf"/>
</dbReference>
<dbReference type="InterPro" id="IPR033713">
    <property type="entry name" value="NudJ"/>
</dbReference>
<proteinExistence type="inferred from homology"/>
<dbReference type="EC" id="3.6.1.-" evidence="8"/>
<evidence type="ECO:0000256" key="3">
    <source>
        <dbReference type="ARBA" id="ARBA00011245"/>
    </source>
</evidence>
<comment type="similarity">
    <text evidence="2 8">Belongs to the Nudix hydrolase family. NudJ subfamily.</text>
</comment>
<keyword evidence="6 8" id="KW-0460">Magnesium</keyword>
<keyword evidence="5 7" id="KW-0378">Hydrolase</keyword>
<dbReference type="InterPro" id="IPR020476">
    <property type="entry name" value="Nudix_hydrolase"/>
</dbReference>
<dbReference type="PANTHER" id="PTHR43222:SF11">
    <property type="entry name" value="PHOSPHATASE NUDJ"/>
    <property type="match status" value="1"/>
</dbReference>
<dbReference type="InterPro" id="IPR000086">
    <property type="entry name" value="NUDIX_hydrolase_dom"/>
</dbReference>
<accession>A0ABT0N814</accession>
<dbReference type="CDD" id="cd03675">
    <property type="entry name" value="NUDIX_Hydrolase"/>
    <property type="match status" value="1"/>
</dbReference>
<gene>
    <name evidence="8" type="primary">nudJ</name>
    <name evidence="10" type="ORF">L2725_10670</name>
</gene>
<dbReference type="Pfam" id="PF00293">
    <property type="entry name" value="NUDIX"/>
    <property type="match status" value="1"/>
</dbReference>
<comment type="caution">
    <text evidence="10">The sequence shown here is derived from an EMBL/GenBank/DDBJ whole genome shotgun (WGS) entry which is preliminary data.</text>
</comment>
<keyword evidence="11" id="KW-1185">Reference proteome</keyword>
<feature type="domain" description="Nudix hydrolase" evidence="9">
    <location>
        <begin position="4"/>
        <end position="133"/>
    </location>
</feature>
<sequence length="158" mass="17923">MTDRYRPNVTVACVVHCDGHFLMVKELIESQVRWNQPAGHLEANESLVQACRRELFEETGLDLEPEKLIGIYQFSAKQNLAFLRFTFLVELESMPVPCPQDAQIQHACWLSLDELNACRDQHRSILVTQSVQDYLKGKASPLDLLNADLLQIATPSKA</sequence>
<evidence type="ECO:0000256" key="4">
    <source>
        <dbReference type="ARBA" id="ARBA00015552"/>
    </source>
</evidence>
<evidence type="ECO:0000256" key="6">
    <source>
        <dbReference type="ARBA" id="ARBA00022842"/>
    </source>
</evidence>
<evidence type="ECO:0000313" key="11">
    <source>
        <dbReference type="Proteomes" id="UP001202831"/>
    </source>
</evidence>
<dbReference type="RefSeq" id="WP_249248946.1">
    <property type="nucleotide sequence ID" value="NZ_JAKIKT010000003.1"/>
</dbReference>
<dbReference type="Proteomes" id="UP001202831">
    <property type="component" value="Unassembled WGS sequence"/>
</dbReference>
<evidence type="ECO:0000259" key="9">
    <source>
        <dbReference type="PROSITE" id="PS51462"/>
    </source>
</evidence>
<dbReference type="SUPFAM" id="SSF55811">
    <property type="entry name" value="Nudix"/>
    <property type="match status" value="1"/>
</dbReference>
<dbReference type="GO" id="GO:0016787">
    <property type="term" value="F:hydrolase activity"/>
    <property type="evidence" value="ECO:0007669"/>
    <property type="project" value="UniProtKB-KW"/>
</dbReference>
<protein>
    <recommendedName>
        <fullName evidence="4 8">Phosphatase NudJ</fullName>
        <ecNumber evidence="8">3.6.1.-</ecNumber>
    </recommendedName>
</protein>
<dbReference type="PROSITE" id="PS51462">
    <property type="entry name" value="NUDIX"/>
    <property type="match status" value="1"/>
</dbReference>
<dbReference type="InterPro" id="IPR020084">
    <property type="entry name" value="NUDIX_hydrolase_CS"/>
</dbReference>
<dbReference type="PROSITE" id="PS00893">
    <property type="entry name" value="NUDIX_BOX"/>
    <property type="match status" value="1"/>
</dbReference>
<dbReference type="PANTHER" id="PTHR43222">
    <property type="entry name" value="NUDIX HYDROLASE 23"/>
    <property type="match status" value="1"/>
</dbReference>
<evidence type="ECO:0000256" key="5">
    <source>
        <dbReference type="ARBA" id="ARBA00022801"/>
    </source>
</evidence>
<dbReference type="Gene3D" id="3.90.79.10">
    <property type="entry name" value="Nucleoside Triphosphate Pyrophosphohydrolase"/>
    <property type="match status" value="1"/>
</dbReference>
<comment type="cofactor">
    <cofactor evidence="1 8">
        <name>Mg(2+)</name>
        <dbReference type="ChEBI" id="CHEBI:18420"/>
    </cofactor>
</comment>
<comment type="subunit">
    <text evidence="3 8">Monomer.</text>
</comment>
<evidence type="ECO:0000256" key="1">
    <source>
        <dbReference type="ARBA" id="ARBA00001946"/>
    </source>
</evidence>
<reference evidence="10 11" key="1">
    <citation type="submission" date="2022-01" db="EMBL/GenBank/DDBJ databases">
        <title>Whole genome-based taxonomy of the Shewanellaceae.</title>
        <authorList>
            <person name="Martin-Rodriguez A.J."/>
        </authorList>
    </citation>
    <scope>NUCLEOTIDE SEQUENCE [LARGE SCALE GENOMIC DNA]</scope>
    <source>
        <strain evidence="10 11">DSM 21332</strain>
    </source>
</reference>
<name>A0ABT0N814_9GAMM</name>
<dbReference type="PRINTS" id="PR00502">
    <property type="entry name" value="NUDIXFAMILY"/>
</dbReference>
<evidence type="ECO:0000256" key="2">
    <source>
        <dbReference type="ARBA" id="ARBA00007608"/>
    </source>
</evidence>
<evidence type="ECO:0000313" key="10">
    <source>
        <dbReference type="EMBL" id="MCL2914230.1"/>
    </source>
</evidence>
<evidence type="ECO:0000256" key="7">
    <source>
        <dbReference type="RuleBase" id="RU003476"/>
    </source>
</evidence>